<reference evidence="2 3" key="1">
    <citation type="submission" date="2024-05" db="EMBL/GenBank/DDBJ databases">
        <authorList>
            <person name="Duchaud E."/>
        </authorList>
    </citation>
    <scope>NUCLEOTIDE SEQUENCE [LARGE SCALE GENOMIC DNA]</scope>
    <source>
        <strain evidence="2">Ena-SAMPLE-TAB-13-05-2024-13:56:06:370-140302</strain>
    </source>
</reference>
<evidence type="ECO:0000313" key="2">
    <source>
        <dbReference type="EMBL" id="CAL2078719.1"/>
    </source>
</evidence>
<gene>
    <name evidence="2" type="ORF">T190607A01A_10743</name>
</gene>
<accession>A0ABM9NTT2</accession>
<sequence length="122" mass="14236">MNKMIKDMKKVMILACGLLFAVAQGQEIKPKYQKEGDLIKVTHFHDNGTVKEQGYYKDKLLHGVWNRFDEKGNKTVMAHYNKGKKVGKWFIWTKDELKEINYQNNTIASVQSWKESTKIAIK</sequence>
<feature type="chain" id="PRO_5045272110" evidence="1">
    <location>
        <begin position="26"/>
        <end position="122"/>
    </location>
</feature>
<protein>
    <submittedName>
        <fullName evidence="2">Nicotinic acid mononucleotide adenyltransferase</fullName>
    </submittedName>
</protein>
<keyword evidence="3" id="KW-1185">Reference proteome</keyword>
<feature type="signal peptide" evidence="1">
    <location>
        <begin position="1"/>
        <end position="25"/>
    </location>
</feature>
<evidence type="ECO:0000313" key="3">
    <source>
        <dbReference type="Proteomes" id="UP001497416"/>
    </source>
</evidence>
<dbReference type="Proteomes" id="UP001497416">
    <property type="component" value="Unassembled WGS sequence"/>
</dbReference>
<comment type="caution">
    <text evidence="2">The sequence shown here is derived from an EMBL/GenBank/DDBJ whole genome shotgun (WGS) entry which is preliminary data.</text>
</comment>
<dbReference type="RefSeq" id="WP_348710419.1">
    <property type="nucleotide sequence ID" value="NZ_CAXIXW010000011.1"/>
</dbReference>
<dbReference type="Gene3D" id="2.20.110.10">
    <property type="entry name" value="Histone H3 K4-specific methyltransferase SET7/9 N-terminal domain"/>
    <property type="match status" value="1"/>
</dbReference>
<organism evidence="2 3">
    <name type="scientific">Tenacibaculum platacis</name>
    <dbReference type="NCBI Taxonomy" id="3137852"/>
    <lineage>
        <taxon>Bacteria</taxon>
        <taxon>Pseudomonadati</taxon>
        <taxon>Bacteroidota</taxon>
        <taxon>Flavobacteriia</taxon>
        <taxon>Flavobacteriales</taxon>
        <taxon>Flavobacteriaceae</taxon>
        <taxon>Tenacibaculum</taxon>
    </lineage>
</organism>
<dbReference type="SUPFAM" id="SSF82185">
    <property type="entry name" value="Histone H3 K4-specific methyltransferase SET7/9 N-terminal domain"/>
    <property type="match status" value="1"/>
</dbReference>
<evidence type="ECO:0000256" key="1">
    <source>
        <dbReference type="SAM" id="SignalP"/>
    </source>
</evidence>
<dbReference type="EMBL" id="CAXIXY010000003">
    <property type="protein sequence ID" value="CAL2078719.1"/>
    <property type="molecule type" value="Genomic_DNA"/>
</dbReference>
<name>A0ABM9NTT2_9FLAO</name>
<proteinExistence type="predicted"/>
<keyword evidence="1" id="KW-0732">Signal</keyword>